<dbReference type="PANTHER" id="PTHR37315">
    <property type="entry name" value="UPF0311 PROTEIN BLR7842"/>
    <property type="match status" value="1"/>
</dbReference>
<name>A0ABV8SWN8_9GAMM</name>
<dbReference type="HAMAP" id="MF_00775">
    <property type="entry name" value="UPF0311"/>
    <property type="match status" value="1"/>
</dbReference>
<accession>A0ABV8SWN8</accession>
<dbReference type="EMBL" id="JBHSDU010000014">
    <property type="protein sequence ID" value="MFC4312001.1"/>
    <property type="molecule type" value="Genomic_DNA"/>
</dbReference>
<dbReference type="Gene3D" id="2.40.160.20">
    <property type="match status" value="1"/>
</dbReference>
<proteinExistence type="inferred from homology"/>
<sequence>MNDISLRHLFTLTARVTDPPVLVSPTAMGYQRRIMRVSGGEFTGERLSGIVLSGGADALMIRPDGVLALDVRLMLQTRDGETIYFTYTGRRGGSPEVVARIHRGELIAPGEDYYRIVGSFEAPTTTLGWLNDIMIVGTGRRERDAAVYEIYEVL</sequence>
<dbReference type="PANTHER" id="PTHR37315:SF1">
    <property type="entry name" value="UPF0311 PROTEIN BLR7842"/>
    <property type="match status" value="1"/>
</dbReference>
<organism evidence="2 3">
    <name type="scientific">Steroidobacter flavus</name>
    <dbReference type="NCBI Taxonomy" id="1842136"/>
    <lineage>
        <taxon>Bacteria</taxon>
        <taxon>Pseudomonadati</taxon>
        <taxon>Pseudomonadota</taxon>
        <taxon>Gammaproteobacteria</taxon>
        <taxon>Steroidobacterales</taxon>
        <taxon>Steroidobacteraceae</taxon>
        <taxon>Steroidobacter</taxon>
    </lineage>
</organism>
<dbReference type="Pfam" id="PF11578">
    <property type="entry name" value="DUF3237"/>
    <property type="match status" value="1"/>
</dbReference>
<comment type="similarity">
    <text evidence="1">Belongs to the UPF0311 family.</text>
</comment>
<evidence type="ECO:0000256" key="1">
    <source>
        <dbReference type="HAMAP-Rule" id="MF_00775"/>
    </source>
</evidence>
<evidence type="ECO:0000313" key="2">
    <source>
        <dbReference type="EMBL" id="MFC4312001.1"/>
    </source>
</evidence>
<dbReference type="RefSeq" id="WP_380601032.1">
    <property type="nucleotide sequence ID" value="NZ_JBHSDU010000014.1"/>
</dbReference>
<evidence type="ECO:0000313" key="3">
    <source>
        <dbReference type="Proteomes" id="UP001595904"/>
    </source>
</evidence>
<gene>
    <name evidence="2" type="ORF">ACFPN2_23165</name>
</gene>
<dbReference type="Proteomes" id="UP001595904">
    <property type="component" value="Unassembled WGS sequence"/>
</dbReference>
<dbReference type="InterPro" id="IPR020915">
    <property type="entry name" value="UPF0311"/>
</dbReference>
<keyword evidence="3" id="KW-1185">Reference proteome</keyword>
<comment type="caution">
    <text evidence="2">The sequence shown here is derived from an EMBL/GenBank/DDBJ whole genome shotgun (WGS) entry which is preliminary data.</text>
</comment>
<reference evidence="3" key="1">
    <citation type="journal article" date="2019" name="Int. J. Syst. Evol. Microbiol.">
        <title>The Global Catalogue of Microorganisms (GCM) 10K type strain sequencing project: providing services to taxonomists for standard genome sequencing and annotation.</title>
        <authorList>
            <consortium name="The Broad Institute Genomics Platform"/>
            <consortium name="The Broad Institute Genome Sequencing Center for Infectious Disease"/>
            <person name="Wu L."/>
            <person name="Ma J."/>
        </authorList>
    </citation>
    <scope>NUCLEOTIDE SEQUENCE [LARGE SCALE GENOMIC DNA]</scope>
    <source>
        <strain evidence="3">CGMCC 1.10759</strain>
    </source>
</reference>
<protein>
    <recommendedName>
        <fullName evidence="1">UPF0311 protein ACFPN2_23165</fullName>
    </recommendedName>
</protein>